<sequence length="89" mass="9819">MNNHGFAVNINQWFTGQTRGRVTRGNNDHKTHDLLSSAVSTRASVSSNTGMPSRSGKARLSSLQISSCFSWLYQSFPLQTGQAMISSRR</sequence>
<reference evidence="2 3" key="1">
    <citation type="journal article" date="2007" name="J. Bacteriol.">
        <title>The genome sequence of avian pathogenic Escherichia coli strain O1:K1:H7 shares strong similarities with human extraintestinal pathogenic E. coli genomes.</title>
        <authorList>
            <person name="Johnson T.J."/>
            <person name="Kariyawasam S."/>
            <person name="Wannemuehler Y."/>
            <person name="Mangiamele P."/>
            <person name="Johnson S.J."/>
            <person name="Doetkott C."/>
            <person name="Skyberg J.A."/>
            <person name="Lynne A.M."/>
            <person name="Johnson J.R."/>
            <person name="Nolan L.K."/>
        </authorList>
    </citation>
    <scope>NUCLEOTIDE SEQUENCE [LARGE SCALE GENOMIC DNA]</scope>
    <source>
        <strain evidence="2">APEC O1</strain>
    </source>
</reference>
<dbReference type="AlphaFoldDB" id="A0A0H2YXR3"/>
<feature type="region of interest" description="Disordered" evidence="1">
    <location>
        <begin position="38"/>
        <end position="57"/>
    </location>
</feature>
<name>A0A0H2YXR3_ECOK1</name>
<gene>
    <name evidence="2" type="ORF">APECO1_29</name>
</gene>
<keyword evidence="3" id="KW-1185">Reference proteome</keyword>
<dbReference type="KEGG" id="ecv:APECO1_29"/>
<dbReference type="EMBL" id="CP000468">
    <property type="protein sequence ID" value="ABJ00334.1"/>
    <property type="molecule type" value="Genomic_DNA"/>
</dbReference>
<accession>A0A0H2YXR3</accession>
<dbReference type="Proteomes" id="UP000008216">
    <property type="component" value="Chromosome"/>
</dbReference>
<evidence type="ECO:0000256" key="1">
    <source>
        <dbReference type="SAM" id="MobiDB-lite"/>
    </source>
</evidence>
<evidence type="ECO:0000313" key="2">
    <source>
        <dbReference type="EMBL" id="ABJ00334.1"/>
    </source>
</evidence>
<feature type="compositionally biased region" description="Low complexity" evidence="1">
    <location>
        <begin position="38"/>
        <end position="47"/>
    </location>
</feature>
<dbReference type="HOGENOM" id="CLU_2449918_0_0_6"/>
<protein>
    <submittedName>
        <fullName evidence="2">Uncharacterized protein</fullName>
    </submittedName>
</protein>
<evidence type="ECO:0000313" key="3">
    <source>
        <dbReference type="Proteomes" id="UP000008216"/>
    </source>
</evidence>
<organism evidence="2 3">
    <name type="scientific">Escherichia coli O1:K1 / APEC</name>
    <dbReference type="NCBI Taxonomy" id="405955"/>
    <lineage>
        <taxon>Bacteria</taxon>
        <taxon>Pseudomonadati</taxon>
        <taxon>Pseudomonadota</taxon>
        <taxon>Gammaproteobacteria</taxon>
        <taxon>Enterobacterales</taxon>
        <taxon>Enterobacteriaceae</taxon>
        <taxon>Escherichia</taxon>
    </lineage>
</organism>
<proteinExistence type="predicted"/>